<keyword evidence="3" id="KW-0808">Transferase</keyword>
<dbReference type="PANTHER" id="PTHR43468">
    <property type="match status" value="1"/>
</dbReference>
<keyword evidence="4" id="KW-0328">Glycosyltransferase</keyword>
<evidence type="ECO:0000259" key="2">
    <source>
        <dbReference type="Pfam" id="PF01702"/>
    </source>
</evidence>
<dbReference type="InterPro" id="IPR002616">
    <property type="entry name" value="tRNA_ribo_trans-like"/>
</dbReference>
<dbReference type="RefSeq" id="WP_019726360.1">
    <property type="nucleotide sequence ID" value="NZ_CBDDSE010000001.1"/>
</dbReference>
<dbReference type="EMBL" id="KT454971">
    <property type="protein sequence ID" value="ALI59087.1"/>
    <property type="molecule type" value="Genomic_DNA"/>
</dbReference>
<dbReference type="EMBL" id="WOAD01000085">
    <property type="protein sequence ID" value="MUI39674.1"/>
    <property type="molecule type" value="Genomic_DNA"/>
</dbReference>
<dbReference type="EC" id="2.4.2.-" evidence="5"/>
<reference evidence="4" key="3">
    <citation type="submission" date="2015-08" db="EMBL/GenBank/DDBJ databases">
        <title>Pseudomonas aeruginosa strain CCBH4851 chromosome region.</title>
        <authorList>
            <person name="Silveira M.C."/>
            <person name="Carvalho-Assef A.P.D."/>
            <person name="Albano R.M."/>
        </authorList>
    </citation>
    <scope>NUCLEOTIDE SEQUENCE</scope>
    <source>
        <strain evidence="4">CCBH4851</strain>
    </source>
</reference>
<name>B0CN73_PSEAI</name>
<dbReference type="NCBIfam" id="TIGR00449">
    <property type="entry name" value="tgt_general"/>
    <property type="match status" value="1"/>
</dbReference>
<dbReference type="GO" id="GO:0046872">
    <property type="term" value="F:metal ion binding"/>
    <property type="evidence" value="ECO:0007669"/>
    <property type="project" value="UniProtKB-KW"/>
</dbReference>
<dbReference type="SUPFAM" id="SSF51713">
    <property type="entry name" value="tRNA-guanine transglycosylase"/>
    <property type="match status" value="1"/>
</dbReference>
<evidence type="ECO:0000313" key="4">
    <source>
        <dbReference type="EMBL" id="ALI59087.1"/>
    </source>
</evidence>
<evidence type="ECO:0000313" key="6">
    <source>
        <dbReference type="Proteomes" id="UP000433532"/>
    </source>
</evidence>
<reference evidence="3" key="2">
    <citation type="journal article" date="2008" name="Antimicrob. Agents Chemother.">
        <title>Genetic environment of 16S rRNA methylase gene rmtD.</title>
        <authorList>
            <person name="Doi Y."/>
            <person name="Adams-Haduch J.M."/>
            <person name="Paterson D.L."/>
        </authorList>
    </citation>
    <scope>NUCLEOTIDE SEQUENCE</scope>
    <source>
        <strain evidence="3">PA0905</strain>
    </source>
</reference>
<reference evidence="3" key="1">
    <citation type="journal article" date="2007" name="Antimicrob. Agents Chemother.">
        <title>Coproduction of novel 16S rRNA methylase RmtD and metallo-beta-lactamase SPM-1 in a panresistant Pseudomonas aeruginosa isolate from Brazil.</title>
        <authorList>
            <person name="Doi Y."/>
            <person name="de Oliveira Garcia D."/>
            <person name="Adams J."/>
            <person name="Paterson D.L."/>
        </authorList>
    </citation>
    <scope>NUCLEOTIDE SEQUENCE</scope>
    <source>
        <strain evidence="3">PA0905</strain>
    </source>
</reference>
<dbReference type="Pfam" id="PF01702">
    <property type="entry name" value="TGT"/>
    <property type="match status" value="1"/>
</dbReference>
<gene>
    <name evidence="4" type="primary">tgt</name>
    <name evidence="4" type="ORF">CCBH4851_00384</name>
    <name evidence="5" type="ORF">GNQ48_32440</name>
</gene>
<feature type="domain" description="tRNA-guanine(15) transglycosylase-like" evidence="2">
    <location>
        <begin position="4"/>
        <end position="359"/>
    </location>
</feature>
<sequence>MKYLDTAAGSLPLPAFFPDATYGAIRAGTFEDVYRAELYGCEMNSYHLMNKPGAKLIKSLGGLHGFTGYKGAILTDSGGFQLYSLIRENAEYGEIRDKEIIFRPDRGKEKITFTPEKCIQVQFQYGSDIMMALDMCTHPGDPIDVQRRSVELTVRWGERCKAEFEKLIKQTKPEKRPLLFGIVQGGADPELRMECGRRLEEIGFDGYGFGGWPLDADGSFRADILKMAADAMPDHKIKYAMGLGKPEEIVECVKMGYGLFDCVIPTREARHQRLYVFADGMETPEGVRSGAKFYRFHYAMDEKNVRDPRPVDEHCNCELCKNHSRAYLHHLFRVNDPQAMHLATAHNLRFFGRLMQLLQEK</sequence>
<dbReference type="PANTHER" id="PTHR43468:SF1">
    <property type="entry name" value="TRNA-GUANOSINE(34) QUEUINE TRANSGLYCOSYLASE"/>
    <property type="match status" value="1"/>
</dbReference>
<dbReference type="Gene3D" id="3.20.20.105">
    <property type="entry name" value="Queuine tRNA-ribosyltransferase-like"/>
    <property type="match status" value="1"/>
</dbReference>
<evidence type="ECO:0000313" key="3">
    <source>
        <dbReference type="EMBL" id="ABY60432.1"/>
    </source>
</evidence>
<evidence type="ECO:0000256" key="1">
    <source>
        <dbReference type="ARBA" id="ARBA00022723"/>
    </source>
</evidence>
<dbReference type="GO" id="GO:0006400">
    <property type="term" value="P:tRNA modification"/>
    <property type="evidence" value="ECO:0007669"/>
    <property type="project" value="InterPro"/>
</dbReference>
<dbReference type="GO" id="GO:0016757">
    <property type="term" value="F:glycosyltransferase activity"/>
    <property type="evidence" value="ECO:0007669"/>
    <property type="project" value="UniProtKB-KW"/>
</dbReference>
<keyword evidence="1" id="KW-0479">Metal-binding</keyword>
<dbReference type="Proteomes" id="UP000433532">
    <property type="component" value="Unassembled WGS sequence"/>
</dbReference>
<accession>B0CN73</accession>
<dbReference type="PATRIC" id="fig|287.2965.peg.2597"/>
<reference evidence="5 6" key="4">
    <citation type="submission" date="2019-11" db="EMBL/GenBank/DDBJ databases">
        <title>Genomes of ocular Pseudomonas aeruginosa isolates.</title>
        <authorList>
            <person name="Khan M."/>
            <person name="Rice S.A."/>
            <person name="Willcox M.D.P."/>
            <person name="Stapleton F."/>
        </authorList>
    </citation>
    <scope>NUCLEOTIDE SEQUENCE [LARGE SCALE GENOMIC DNA]</scope>
    <source>
        <strain evidence="5 6">PA221</strain>
    </source>
</reference>
<organism evidence="3">
    <name type="scientific">Pseudomonas aeruginosa</name>
    <dbReference type="NCBI Taxonomy" id="287"/>
    <lineage>
        <taxon>Bacteria</taxon>
        <taxon>Pseudomonadati</taxon>
        <taxon>Pseudomonadota</taxon>
        <taxon>Gammaproteobacteria</taxon>
        <taxon>Pseudomonadales</taxon>
        <taxon>Pseudomonadaceae</taxon>
        <taxon>Pseudomonas</taxon>
    </lineage>
</organism>
<protein>
    <submittedName>
        <fullName evidence="3">Putative tRNA ribosyltransferase</fullName>
    </submittedName>
    <submittedName>
        <fullName evidence="4">Queuine tRNA-ribosyltransferase</fullName>
        <ecNumber evidence="4">2.4.2.29</ecNumber>
    </submittedName>
    <submittedName>
        <fullName evidence="5">tRNA-guanine transglycosylase</fullName>
        <ecNumber evidence="5">2.4.2.-</ecNumber>
    </submittedName>
</protein>
<dbReference type="EMBL" id="DQ914960">
    <property type="protein sequence ID" value="ABY60432.1"/>
    <property type="molecule type" value="Genomic_DNA"/>
</dbReference>
<dbReference type="InterPro" id="IPR036511">
    <property type="entry name" value="TGT-like_sf"/>
</dbReference>
<dbReference type="AlphaFoldDB" id="B0CN73"/>
<proteinExistence type="predicted"/>
<dbReference type="EC" id="2.4.2.29" evidence="4"/>
<evidence type="ECO:0000313" key="5">
    <source>
        <dbReference type="EMBL" id="MUI39674.1"/>
    </source>
</evidence>